<dbReference type="InterPro" id="IPR006439">
    <property type="entry name" value="HAD-SF_hydro_IA"/>
</dbReference>
<dbReference type="InterPro" id="IPR036412">
    <property type="entry name" value="HAD-like_sf"/>
</dbReference>
<dbReference type="Proteomes" id="UP001251870">
    <property type="component" value="Unassembled WGS sequence"/>
</dbReference>
<name>A0ABU2DQB9_9MICC</name>
<dbReference type="CDD" id="cd07505">
    <property type="entry name" value="HAD_BPGM-like"/>
    <property type="match status" value="1"/>
</dbReference>
<gene>
    <name evidence="1" type="ORF">RIL96_03465</name>
</gene>
<proteinExistence type="predicted"/>
<dbReference type="PRINTS" id="PR00413">
    <property type="entry name" value="HADHALOGNASE"/>
</dbReference>
<reference evidence="1 2" key="1">
    <citation type="submission" date="2023-09" db="EMBL/GenBank/DDBJ databases">
        <title>Description of three actinobacteria isolated from air of manufacturing shop in a pharmaceutical factory.</title>
        <authorList>
            <person name="Zhang D.-F."/>
        </authorList>
    </citation>
    <scope>NUCLEOTIDE SEQUENCE [LARGE SCALE GENOMIC DNA]</scope>
    <source>
        <strain evidence="1 2">LY-0111</strain>
    </source>
</reference>
<dbReference type="SFLD" id="SFLDG01129">
    <property type="entry name" value="C1.5:_HAD__Beta-PGM__Phosphata"/>
    <property type="match status" value="1"/>
</dbReference>
<dbReference type="PANTHER" id="PTHR18901">
    <property type="entry name" value="2-DEOXYGLUCOSE-6-PHOSPHATE PHOSPHATASE 2"/>
    <property type="match status" value="1"/>
</dbReference>
<dbReference type="Gene3D" id="1.10.150.240">
    <property type="entry name" value="Putative phosphatase, domain 2"/>
    <property type="match status" value="1"/>
</dbReference>
<dbReference type="NCBIfam" id="TIGR01509">
    <property type="entry name" value="HAD-SF-IA-v3"/>
    <property type="match status" value="1"/>
</dbReference>
<accession>A0ABU2DQB9</accession>
<dbReference type="PANTHER" id="PTHR18901:SF38">
    <property type="entry name" value="PSEUDOURIDINE-5'-PHOSPHATASE"/>
    <property type="match status" value="1"/>
</dbReference>
<dbReference type="InterPro" id="IPR023214">
    <property type="entry name" value="HAD_sf"/>
</dbReference>
<dbReference type="Gene3D" id="3.40.50.1000">
    <property type="entry name" value="HAD superfamily/HAD-like"/>
    <property type="match status" value="1"/>
</dbReference>
<protein>
    <submittedName>
        <fullName evidence="1">HAD family phosphatase</fullName>
    </submittedName>
</protein>
<sequence>MPGSLQAVFWDMDGTLVDTEPHWIREETALVESFGARWTDSHAEDCVGQALPYTAARMQEAGVQMSVREIIDHLITRVAASAREQMPWRPGAREALSVLQQAGVRSALVTMSEPTLAGAVVEALPPGQLEFMVTGDAVSRGKPDPEAYLSAFETMARTHPEPLDPRRCLAFEDSVPGVTAAVDAGLVTVAVPHWMPIPESDRYQQIPGLQGLDLAAMQRLLPA</sequence>
<dbReference type="SUPFAM" id="SSF56784">
    <property type="entry name" value="HAD-like"/>
    <property type="match status" value="1"/>
</dbReference>
<comment type="caution">
    <text evidence="1">The sequence shown here is derived from an EMBL/GenBank/DDBJ whole genome shotgun (WGS) entry which is preliminary data.</text>
</comment>
<keyword evidence="2" id="KW-1185">Reference proteome</keyword>
<dbReference type="Pfam" id="PF00702">
    <property type="entry name" value="Hydrolase"/>
    <property type="match status" value="1"/>
</dbReference>
<dbReference type="EMBL" id="JAVKGR010000002">
    <property type="protein sequence ID" value="MDR8018621.1"/>
    <property type="molecule type" value="Genomic_DNA"/>
</dbReference>
<dbReference type="InterPro" id="IPR023198">
    <property type="entry name" value="PGP-like_dom2"/>
</dbReference>
<evidence type="ECO:0000313" key="1">
    <source>
        <dbReference type="EMBL" id="MDR8018621.1"/>
    </source>
</evidence>
<organism evidence="1 2">
    <name type="scientific">Nesterenkonia aerolata</name>
    <dbReference type="NCBI Taxonomy" id="3074079"/>
    <lineage>
        <taxon>Bacteria</taxon>
        <taxon>Bacillati</taxon>
        <taxon>Actinomycetota</taxon>
        <taxon>Actinomycetes</taxon>
        <taxon>Micrococcales</taxon>
        <taxon>Micrococcaceae</taxon>
        <taxon>Nesterenkonia</taxon>
    </lineage>
</organism>
<evidence type="ECO:0000313" key="2">
    <source>
        <dbReference type="Proteomes" id="UP001251870"/>
    </source>
</evidence>
<dbReference type="SFLD" id="SFLDS00003">
    <property type="entry name" value="Haloacid_Dehalogenase"/>
    <property type="match status" value="1"/>
</dbReference>
<dbReference type="RefSeq" id="WP_310547606.1">
    <property type="nucleotide sequence ID" value="NZ_JAVKGR010000002.1"/>
</dbReference>